<dbReference type="KEGG" id="tje:TJEJU_2679"/>
<evidence type="ECO:0000313" key="3">
    <source>
        <dbReference type="Proteomes" id="UP000215214"/>
    </source>
</evidence>
<proteinExistence type="predicted"/>
<sequence>MENLAQHIQPYFSITKEDFSSIEHLFEAEKILKGDFFIRKEQYCEKMSFIQQGYVRVYANSKDKEITQWIATKGYFITDLYSFIFDQRARWNIQTLTDCYLFTISKENYKKLSEILPNWHNLEKKFIANCFATLEDRVFDHLSLNTEERYLKFFHQNKGLFNEVPLQFLASMLGMTPETLSRIRKKFKVTIYKFTLNKKLARLF</sequence>
<dbReference type="AlphaFoldDB" id="A0A238UCR2"/>
<evidence type="ECO:0000313" key="2">
    <source>
        <dbReference type="EMBL" id="SNR16358.1"/>
    </source>
</evidence>
<dbReference type="InterPro" id="IPR000595">
    <property type="entry name" value="cNMP-bd_dom"/>
</dbReference>
<dbReference type="PROSITE" id="PS50042">
    <property type="entry name" value="CNMP_BINDING_3"/>
    <property type="match status" value="1"/>
</dbReference>
<dbReference type="InterPro" id="IPR018490">
    <property type="entry name" value="cNMP-bd_dom_sf"/>
</dbReference>
<keyword evidence="3" id="KW-1185">Reference proteome</keyword>
<dbReference type="Pfam" id="PF00027">
    <property type="entry name" value="cNMP_binding"/>
    <property type="match status" value="1"/>
</dbReference>
<organism evidence="2 3">
    <name type="scientific">Tenacibaculum jejuense</name>
    <dbReference type="NCBI Taxonomy" id="584609"/>
    <lineage>
        <taxon>Bacteria</taxon>
        <taxon>Pseudomonadati</taxon>
        <taxon>Bacteroidota</taxon>
        <taxon>Flavobacteriia</taxon>
        <taxon>Flavobacteriales</taxon>
        <taxon>Flavobacteriaceae</taxon>
        <taxon>Tenacibaculum</taxon>
    </lineage>
</organism>
<reference evidence="2 3" key="1">
    <citation type="submission" date="2017-07" db="EMBL/GenBank/DDBJ databases">
        <authorList>
            <person name="Sun Z.S."/>
            <person name="Albrecht U."/>
            <person name="Echele G."/>
            <person name="Lee C.C."/>
        </authorList>
    </citation>
    <scope>NUCLEOTIDE SEQUENCE [LARGE SCALE GENOMIC DNA]</scope>
    <source>
        <strain evidence="3">type strain: KCTC 22618</strain>
    </source>
</reference>
<dbReference type="Gene3D" id="2.60.120.10">
    <property type="entry name" value="Jelly Rolls"/>
    <property type="match status" value="1"/>
</dbReference>
<feature type="domain" description="Cyclic nucleotide-binding" evidence="1">
    <location>
        <begin position="10"/>
        <end position="112"/>
    </location>
</feature>
<dbReference type="RefSeq" id="WP_095072837.1">
    <property type="nucleotide sequence ID" value="NZ_LT899436.1"/>
</dbReference>
<dbReference type="OrthoDB" id="758145at2"/>
<evidence type="ECO:0000259" key="1">
    <source>
        <dbReference type="PROSITE" id="PS50042"/>
    </source>
</evidence>
<dbReference type="SUPFAM" id="SSF51206">
    <property type="entry name" value="cAMP-binding domain-like"/>
    <property type="match status" value="1"/>
</dbReference>
<name>A0A238UCR2_9FLAO</name>
<accession>A0A238UCR2</accession>
<dbReference type="EMBL" id="LT899436">
    <property type="protein sequence ID" value="SNR16358.1"/>
    <property type="molecule type" value="Genomic_DNA"/>
</dbReference>
<protein>
    <submittedName>
        <fullName evidence="2">Cyclic nucleotide-binding domain protein</fullName>
    </submittedName>
</protein>
<dbReference type="CDD" id="cd00038">
    <property type="entry name" value="CAP_ED"/>
    <property type="match status" value="1"/>
</dbReference>
<gene>
    <name evidence="2" type="ORF">TJEJU_2679</name>
</gene>
<dbReference type="InterPro" id="IPR014710">
    <property type="entry name" value="RmlC-like_jellyroll"/>
</dbReference>
<dbReference type="Proteomes" id="UP000215214">
    <property type="component" value="Chromosome TJEJU"/>
</dbReference>